<comment type="caution">
    <text evidence="1">The sequence shown here is derived from an EMBL/GenBank/DDBJ whole genome shotgun (WGS) entry which is preliminary data.</text>
</comment>
<protein>
    <submittedName>
        <fullName evidence="1">Uncharacterized protein</fullName>
    </submittedName>
</protein>
<dbReference type="AlphaFoldDB" id="A0A2W4UTN6"/>
<dbReference type="PANTHER" id="PTHR37203:SF3">
    <property type="entry name" value="SLR0975 PROTEIN"/>
    <property type="match status" value="1"/>
</dbReference>
<reference evidence="1 2" key="2">
    <citation type="submission" date="2018-06" db="EMBL/GenBank/DDBJ databases">
        <title>Metagenomic assembly of (sub)arctic Cyanobacteria and their associated microbiome from non-axenic cultures.</title>
        <authorList>
            <person name="Baurain D."/>
        </authorList>
    </citation>
    <scope>NUCLEOTIDE SEQUENCE [LARGE SCALE GENOMIC DNA]</scope>
    <source>
        <strain evidence="1">ULC129bin1</strain>
    </source>
</reference>
<accession>A0A2W4UTN6</accession>
<dbReference type="PANTHER" id="PTHR37203">
    <property type="match status" value="1"/>
</dbReference>
<sequence length="288" mass="32074">MDELRSGLELATDDELHVMTQFLFQPKFNPLDYLYTPQPVDVSKHNRQAQICLLEQRFRYLAADGLTVLQKRTHQVSYRQTLLQVCRYLKVTRYSDLSTAELEAEVFLVLLEKTWEQMPPAEQRLVEKRLQRAIACTKEFEQLPGALQQKPTALLAKGGSAMALSAVIKPWLLKQIAGQITAQMARYQVAKQVLAKGGLSLAAQVQSKAAVKAASRGAIAASARYGAMRGVLACVGPAMWTWFLADLGWRAVATNYGRVIPVVFAIAQIRLTRSDWPNDSAWTTAPAI</sequence>
<evidence type="ECO:0000313" key="2">
    <source>
        <dbReference type="Proteomes" id="UP000249354"/>
    </source>
</evidence>
<evidence type="ECO:0000313" key="1">
    <source>
        <dbReference type="EMBL" id="PZO23524.1"/>
    </source>
</evidence>
<reference evidence="2" key="1">
    <citation type="submission" date="2018-04" db="EMBL/GenBank/DDBJ databases">
        <authorList>
            <person name="Cornet L."/>
        </authorList>
    </citation>
    <scope>NUCLEOTIDE SEQUENCE [LARGE SCALE GENOMIC DNA]</scope>
</reference>
<organism evidence="1 2">
    <name type="scientific">Leptolyngbya foveolarum</name>
    <dbReference type="NCBI Taxonomy" id="47253"/>
    <lineage>
        <taxon>Bacteria</taxon>
        <taxon>Bacillati</taxon>
        <taxon>Cyanobacteriota</taxon>
        <taxon>Cyanophyceae</taxon>
        <taxon>Leptolyngbyales</taxon>
        <taxon>Leptolyngbyaceae</taxon>
        <taxon>Leptolyngbya group</taxon>
        <taxon>Leptolyngbya</taxon>
    </lineage>
</organism>
<gene>
    <name evidence="1" type="ORF">DCF25_00045</name>
</gene>
<name>A0A2W4UTN6_9CYAN</name>
<dbReference type="EMBL" id="QBMC01000001">
    <property type="protein sequence ID" value="PZO23524.1"/>
    <property type="molecule type" value="Genomic_DNA"/>
</dbReference>
<dbReference type="Proteomes" id="UP000249354">
    <property type="component" value="Unassembled WGS sequence"/>
</dbReference>
<proteinExistence type="predicted"/>